<evidence type="ECO:0000313" key="1">
    <source>
        <dbReference type="EMBL" id="KAL2472635.1"/>
    </source>
</evidence>
<proteinExistence type="predicted"/>
<dbReference type="AlphaFoldDB" id="A0ABD1Q8U7"/>
<sequence length="150" mass="17349">MTPILIDTLDTLPPCCTPLSLRPFHPLTAREPLSHLIVVRKILKHAVEEIGGRSREKGSWEEGGGDATVLEKRVRKKMIRGTWEDDTRNMDAIFNKNKFKSFHSTLTITRFFKIHCQYMKLTLTVNSLFYLVIHVTRQLNQLYNHGSVIM</sequence>
<accession>A0ABD1Q8U7</accession>
<protein>
    <submittedName>
        <fullName evidence="1">Uncharacterized protein</fullName>
    </submittedName>
</protein>
<evidence type="ECO:0000313" key="2">
    <source>
        <dbReference type="Proteomes" id="UP001604277"/>
    </source>
</evidence>
<comment type="caution">
    <text evidence="1">The sequence shown here is derived from an EMBL/GenBank/DDBJ whole genome shotgun (WGS) entry which is preliminary data.</text>
</comment>
<organism evidence="1 2">
    <name type="scientific">Forsythia ovata</name>
    <dbReference type="NCBI Taxonomy" id="205694"/>
    <lineage>
        <taxon>Eukaryota</taxon>
        <taxon>Viridiplantae</taxon>
        <taxon>Streptophyta</taxon>
        <taxon>Embryophyta</taxon>
        <taxon>Tracheophyta</taxon>
        <taxon>Spermatophyta</taxon>
        <taxon>Magnoliopsida</taxon>
        <taxon>eudicotyledons</taxon>
        <taxon>Gunneridae</taxon>
        <taxon>Pentapetalae</taxon>
        <taxon>asterids</taxon>
        <taxon>lamiids</taxon>
        <taxon>Lamiales</taxon>
        <taxon>Oleaceae</taxon>
        <taxon>Forsythieae</taxon>
        <taxon>Forsythia</taxon>
    </lineage>
</organism>
<dbReference type="EMBL" id="JBFOLJ010000015">
    <property type="protein sequence ID" value="KAL2472635.1"/>
    <property type="molecule type" value="Genomic_DNA"/>
</dbReference>
<keyword evidence="2" id="KW-1185">Reference proteome</keyword>
<gene>
    <name evidence="1" type="ORF">Fot_48371</name>
</gene>
<dbReference type="Proteomes" id="UP001604277">
    <property type="component" value="Unassembled WGS sequence"/>
</dbReference>
<name>A0ABD1Q8U7_9LAMI</name>
<reference evidence="2" key="1">
    <citation type="submission" date="2024-07" db="EMBL/GenBank/DDBJ databases">
        <title>Two chromosome-level genome assemblies of Korean endemic species Abeliophyllum distichum and Forsythia ovata (Oleaceae).</title>
        <authorList>
            <person name="Jang H."/>
        </authorList>
    </citation>
    <scope>NUCLEOTIDE SEQUENCE [LARGE SCALE GENOMIC DNA]</scope>
</reference>